<keyword evidence="1" id="KW-0472">Membrane</keyword>
<feature type="transmembrane region" description="Helical" evidence="1">
    <location>
        <begin position="211"/>
        <end position="235"/>
    </location>
</feature>
<organism evidence="2 3">
    <name type="scientific">Lymnaea stagnalis</name>
    <name type="common">Great pond snail</name>
    <name type="synonym">Helix stagnalis</name>
    <dbReference type="NCBI Taxonomy" id="6523"/>
    <lineage>
        <taxon>Eukaryota</taxon>
        <taxon>Metazoa</taxon>
        <taxon>Spiralia</taxon>
        <taxon>Lophotrochozoa</taxon>
        <taxon>Mollusca</taxon>
        <taxon>Gastropoda</taxon>
        <taxon>Heterobranchia</taxon>
        <taxon>Euthyneura</taxon>
        <taxon>Panpulmonata</taxon>
        <taxon>Hygrophila</taxon>
        <taxon>Lymnaeoidea</taxon>
        <taxon>Lymnaeidae</taxon>
        <taxon>Lymnaea</taxon>
    </lineage>
</organism>
<reference evidence="2 3" key="1">
    <citation type="submission" date="2024-04" db="EMBL/GenBank/DDBJ databases">
        <authorList>
            <consortium name="Genoscope - CEA"/>
            <person name="William W."/>
        </authorList>
    </citation>
    <scope>NUCLEOTIDE SEQUENCE [LARGE SCALE GENOMIC DNA]</scope>
</reference>
<evidence type="ECO:0000256" key="1">
    <source>
        <dbReference type="SAM" id="Phobius"/>
    </source>
</evidence>
<dbReference type="EMBL" id="CAXITT010000260">
    <property type="protein sequence ID" value="CAL1537391.1"/>
    <property type="molecule type" value="Genomic_DNA"/>
</dbReference>
<dbReference type="AlphaFoldDB" id="A0AAV2HWT2"/>
<keyword evidence="1" id="KW-0812">Transmembrane</keyword>
<comment type="caution">
    <text evidence="2">The sequence shown here is derived from an EMBL/GenBank/DDBJ whole genome shotgun (WGS) entry which is preliminary data.</text>
</comment>
<dbReference type="Proteomes" id="UP001497497">
    <property type="component" value="Unassembled WGS sequence"/>
</dbReference>
<keyword evidence="3" id="KW-1185">Reference proteome</keyword>
<evidence type="ECO:0000313" key="3">
    <source>
        <dbReference type="Proteomes" id="UP001497497"/>
    </source>
</evidence>
<name>A0AAV2HWT2_LYMST</name>
<gene>
    <name evidence="2" type="ORF">GSLYS_00011304001</name>
</gene>
<accession>A0AAV2HWT2</accession>
<sequence length="256" mass="28710">MEGASPGYSKVVELGLKTSQLSHIHILCVLQTGHTCSEREEGYPCYCDSVDDDKTSHLVFNITATTSVSQADIRLQVSHINKSQIFSETRSLPEIFEKTESIQINDLVPDTDSCFLKLNTSDDVINSCCHNMPQPCVSTIYRNGLKVASSDVCSSYQAREFSAWASIYKFTVSVCGDEHFVKPVTCIAEHGEHLSQNADESLDFPCRYTAAIFRLTIAILLLLLLMVLIQTSIIFHRLRDYCARKKEGTQSRNIHF</sequence>
<evidence type="ECO:0000313" key="2">
    <source>
        <dbReference type="EMBL" id="CAL1537391.1"/>
    </source>
</evidence>
<keyword evidence="1" id="KW-1133">Transmembrane helix</keyword>
<proteinExistence type="predicted"/>
<protein>
    <submittedName>
        <fullName evidence="2">Uncharacterized protein</fullName>
    </submittedName>
</protein>